<feature type="compositionally biased region" description="Low complexity" evidence="1">
    <location>
        <begin position="28"/>
        <end position="37"/>
    </location>
</feature>
<organism evidence="2 3">
    <name type="scientific">Ceratodon purpureus</name>
    <name type="common">Fire moss</name>
    <name type="synonym">Dicranum purpureum</name>
    <dbReference type="NCBI Taxonomy" id="3225"/>
    <lineage>
        <taxon>Eukaryota</taxon>
        <taxon>Viridiplantae</taxon>
        <taxon>Streptophyta</taxon>
        <taxon>Embryophyta</taxon>
        <taxon>Bryophyta</taxon>
        <taxon>Bryophytina</taxon>
        <taxon>Bryopsida</taxon>
        <taxon>Dicranidae</taxon>
        <taxon>Pseudoditrichales</taxon>
        <taxon>Ditrichaceae</taxon>
        <taxon>Ceratodon</taxon>
    </lineage>
</organism>
<dbReference type="Proteomes" id="UP000822688">
    <property type="component" value="Chromosome 9"/>
</dbReference>
<dbReference type="EMBL" id="CM026430">
    <property type="protein sequence ID" value="KAG0562538.1"/>
    <property type="molecule type" value="Genomic_DNA"/>
</dbReference>
<accession>A0A8T0GXR2</accession>
<feature type="non-terminal residue" evidence="2">
    <location>
        <position position="1"/>
    </location>
</feature>
<gene>
    <name evidence="2" type="ORF">KC19_9G154500</name>
</gene>
<evidence type="ECO:0000313" key="3">
    <source>
        <dbReference type="Proteomes" id="UP000822688"/>
    </source>
</evidence>
<evidence type="ECO:0000313" key="2">
    <source>
        <dbReference type="EMBL" id="KAG0562538.1"/>
    </source>
</evidence>
<sequence>PPRKPPPYLPSQQTLYPRRDPCTRKSPAHSSPSKSTHSPPPPPTLAQPARVFLAIPSFLLISHPTSLTLATTHLKWVPAICHFSSSHSLRRIGFSLLGGLVELGFGSR</sequence>
<reference evidence="2" key="1">
    <citation type="submission" date="2020-06" db="EMBL/GenBank/DDBJ databases">
        <title>WGS assembly of Ceratodon purpureus strain R40.</title>
        <authorList>
            <person name="Carey S.B."/>
            <person name="Jenkins J."/>
            <person name="Shu S."/>
            <person name="Lovell J.T."/>
            <person name="Sreedasyam A."/>
            <person name="Maumus F."/>
            <person name="Tiley G.P."/>
            <person name="Fernandez-Pozo N."/>
            <person name="Barry K."/>
            <person name="Chen C."/>
            <person name="Wang M."/>
            <person name="Lipzen A."/>
            <person name="Daum C."/>
            <person name="Saski C.A."/>
            <person name="Payton A.C."/>
            <person name="Mcbreen J.C."/>
            <person name="Conrad R.E."/>
            <person name="Kollar L.M."/>
            <person name="Olsson S."/>
            <person name="Huttunen S."/>
            <person name="Landis J.B."/>
            <person name="Wickett N.J."/>
            <person name="Johnson M.G."/>
            <person name="Rensing S.A."/>
            <person name="Grimwood J."/>
            <person name="Schmutz J."/>
            <person name="Mcdaniel S.F."/>
        </authorList>
    </citation>
    <scope>NUCLEOTIDE SEQUENCE</scope>
    <source>
        <strain evidence="2">R40</strain>
    </source>
</reference>
<dbReference type="AlphaFoldDB" id="A0A8T0GXR2"/>
<protein>
    <submittedName>
        <fullName evidence="2">Uncharacterized protein</fullName>
    </submittedName>
</protein>
<name>A0A8T0GXR2_CERPU</name>
<comment type="caution">
    <text evidence="2">The sequence shown here is derived from an EMBL/GenBank/DDBJ whole genome shotgun (WGS) entry which is preliminary data.</text>
</comment>
<evidence type="ECO:0000256" key="1">
    <source>
        <dbReference type="SAM" id="MobiDB-lite"/>
    </source>
</evidence>
<keyword evidence="3" id="KW-1185">Reference proteome</keyword>
<feature type="region of interest" description="Disordered" evidence="1">
    <location>
        <begin position="1"/>
        <end position="47"/>
    </location>
</feature>
<feature type="non-terminal residue" evidence="2">
    <location>
        <position position="108"/>
    </location>
</feature>
<proteinExistence type="predicted"/>